<keyword evidence="2" id="KW-1185">Reference proteome</keyword>
<sequence>MIKVALAYALSSITHPVSTHKPANIKQPELYPLQSCYIVQDNQLRVPGVRFV</sequence>
<name>A0A0C9XFR3_9AGAR</name>
<accession>A0A0C9XFR3</accession>
<evidence type="ECO:0000313" key="1">
    <source>
        <dbReference type="EMBL" id="KIK00449.1"/>
    </source>
</evidence>
<proteinExistence type="predicted"/>
<dbReference type="Proteomes" id="UP000054477">
    <property type="component" value="Unassembled WGS sequence"/>
</dbReference>
<dbReference type="AlphaFoldDB" id="A0A0C9XFR3"/>
<protein>
    <submittedName>
        <fullName evidence="1">Unplaced genomic scaffold K443scaffold_90, whole genome shotgun sequence</fullName>
    </submittedName>
</protein>
<reference evidence="2" key="2">
    <citation type="submission" date="2015-01" db="EMBL/GenBank/DDBJ databases">
        <title>Evolutionary Origins and Diversification of the Mycorrhizal Mutualists.</title>
        <authorList>
            <consortium name="DOE Joint Genome Institute"/>
            <consortium name="Mycorrhizal Genomics Consortium"/>
            <person name="Kohler A."/>
            <person name="Kuo A."/>
            <person name="Nagy L.G."/>
            <person name="Floudas D."/>
            <person name="Copeland A."/>
            <person name="Barry K.W."/>
            <person name="Cichocki N."/>
            <person name="Veneault-Fourrey C."/>
            <person name="LaButti K."/>
            <person name="Lindquist E.A."/>
            <person name="Lipzen A."/>
            <person name="Lundell T."/>
            <person name="Morin E."/>
            <person name="Murat C."/>
            <person name="Riley R."/>
            <person name="Ohm R."/>
            <person name="Sun H."/>
            <person name="Tunlid A."/>
            <person name="Henrissat B."/>
            <person name="Grigoriev I.V."/>
            <person name="Hibbett D.S."/>
            <person name="Martin F."/>
        </authorList>
    </citation>
    <scope>NUCLEOTIDE SEQUENCE [LARGE SCALE GENOMIC DNA]</scope>
    <source>
        <strain evidence="2">LaAM-08-1</strain>
    </source>
</reference>
<organism evidence="1 2">
    <name type="scientific">Laccaria amethystina LaAM-08-1</name>
    <dbReference type="NCBI Taxonomy" id="1095629"/>
    <lineage>
        <taxon>Eukaryota</taxon>
        <taxon>Fungi</taxon>
        <taxon>Dikarya</taxon>
        <taxon>Basidiomycota</taxon>
        <taxon>Agaricomycotina</taxon>
        <taxon>Agaricomycetes</taxon>
        <taxon>Agaricomycetidae</taxon>
        <taxon>Agaricales</taxon>
        <taxon>Agaricineae</taxon>
        <taxon>Hydnangiaceae</taxon>
        <taxon>Laccaria</taxon>
    </lineage>
</organism>
<dbReference type="EMBL" id="KN838625">
    <property type="protein sequence ID" value="KIK00449.1"/>
    <property type="molecule type" value="Genomic_DNA"/>
</dbReference>
<dbReference type="HOGENOM" id="CLU_3087614_0_0_1"/>
<gene>
    <name evidence="1" type="ORF">K443DRAFT_679167</name>
</gene>
<reference evidence="1 2" key="1">
    <citation type="submission" date="2014-04" db="EMBL/GenBank/DDBJ databases">
        <authorList>
            <consortium name="DOE Joint Genome Institute"/>
            <person name="Kuo A."/>
            <person name="Kohler A."/>
            <person name="Nagy L.G."/>
            <person name="Floudas D."/>
            <person name="Copeland A."/>
            <person name="Barry K.W."/>
            <person name="Cichocki N."/>
            <person name="Veneault-Fourrey C."/>
            <person name="LaButti K."/>
            <person name="Lindquist E.A."/>
            <person name="Lipzen A."/>
            <person name="Lundell T."/>
            <person name="Morin E."/>
            <person name="Murat C."/>
            <person name="Sun H."/>
            <person name="Tunlid A."/>
            <person name="Henrissat B."/>
            <person name="Grigoriev I.V."/>
            <person name="Hibbett D.S."/>
            <person name="Martin F."/>
            <person name="Nordberg H.P."/>
            <person name="Cantor M.N."/>
            <person name="Hua S.X."/>
        </authorList>
    </citation>
    <scope>NUCLEOTIDE SEQUENCE [LARGE SCALE GENOMIC DNA]</scope>
    <source>
        <strain evidence="1 2">LaAM-08-1</strain>
    </source>
</reference>
<evidence type="ECO:0000313" key="2">
    <source>
        <dbReference type="Proteomes" id="UP000054477"/>
    </source>
</evidence>